<protein>
    <submittedName>
        <fullName evidence="2">Uncharacterized protein</fullName>
    </submittedName>
</protein>
<organism evidence="2 3">
    <name type="scientific">Sporisorium scitamineum</name>
    <dbReference type="NCBI Taxonomy" id="49012"/>
    <lineage>
        <taxon>Eukaryota</taxon>
        <taxon>Fungi</taxon>
        <taxon>Dikarya</taxon>
        <taxon>Basidiomycota</taxon>
        <taxon>Ustilaginomycotina</taxon>
        <taxon>Ustilaginomycetes</taxon>
        <taxon>Ustilaginales</taxon>
        <taxon>Ustilaginaceae</taxon>
        <taxon>Sporisorium</taxon>
    </lineage>
</organism>
<dbReference type="EMBL" id="CCFA01002585">
    <property type="protein sequence ID" value="CDS00438.1"/>
    <property type="molecule type" value="Genomic_DNA"/>
</dbReference>
<feature type="region of interest" description="Disordered" evidence="1">
    <location>
        <begin position="76"/>
        <end position="111"/>
    </location>
</feature>
<feature type="compositionally biased region" description="Acidic residues" evidence="1">
    <location>
        <begin position="25"/>
        <end position="38"/>
    </location>
</feature>
<dbReference type="AlphaFoldDB" id="A0A0F7RYN4"/>
<name>A0A0F7RYN4_9BASI</name>
<proteinExistence type="predicted"/>
<sequence length="111" mass="12123">MVYLCGLGYRCRRASGRHARKGSGDADEVEAGEEDAEGDVTIRPRTFWPEPAAFEDLLGEDFSYLVDQELMIDESEDVQESRKSAAVGVTESGLMTPPLTTPELGLDGAKR</sequence>
<evidence type="ECO:0000313" key="3">
    <source>
        <dbReference type="Proteomes" id="UP000242770"/>
    </source>
</evidence>
<gene>
    <name evidence="2" type="primary">SSCI43270.1</name>
</gene>
<evidence type="ECO:0000256" key="1">
    <source>
        <dbReference type="SAM" id="MobiDB-lite"/>
    </source>
</evidence>
<feature type="region of interest" description="Disordered" evidence="1">
    <location>
        <begin position="15"/>
        <end position="41"/>
    </location>
</feature>
<dbReference type="Proteomes" id="UP000242770">
    <property type="component" value="Unassembled WGS sequence"/>
</dbReference>
<evidence type="ECO:0000313" key="2">
    <source>
        <dbReference type="EMBL" id="CDS00438.1"/>
    </source>
</evidence>
<reference evidence="3" key="1">
    <citation type="submission" date="2014-06" db="EMBL/GenBank/DDBJ databases">
        <authorList>
            <person name="Berkman P.J."/>
        </authorList>
    </citation>
    <scope>NUCLEOTIDE SEQUENCE [LARGE SCALE GENOMIC DNA]</scope>
</reference>
<accession>A0A0F7RYN4</accession>
<keyword evidence="3" id="KW-1185">Reference proteome</keyword>